<accession>A0AA88U2Q3</accession>
<dbReference type="PANTHER" id="PTHR33513:SF4">
    <property type="entry name" value="GB|AAF04428.1"/>
    <property type="match status" value="1"/>
</dbReference>
<sequence length="91" mass="10704">MDLWITSPDYVKLRRVSFPASDMTGGAKRDRPENHSRHFQMPLHYPRYSRSEYGIMPEWKLDNLLTQYGLPATGDVETKRNFAMGAFLWPR</sequence>
<evidence type="ECO:0000259" key="1">
    <source>
        <dbReference type="Pfam" id="PF24847"/>
    </source>
</evidence>
<dbReference type="PANTHER" id="PTHR33513">
    <property type="entry name" value="OS06G0523300 PROTEIN"/>
    <property type="match status" value="1"/>
</dbReference>
<comment type="caution">
    <text evidence="2">The sequence shown here is derived from an EMBL/GenBank/DDBJ whole genome shotgun (WGS) entry which is preliminary data.</text>
</comment>
<dbReference type="InterPro" id="IPR056139">
    <property type="entry name" value="DUF7722"/>
</dbReference>
<proteinExistence type="predicted"/>
<dbReference type="AlphaFoldDB" id="A0AA88U2Q3"/>
<gene>
    <name evidence="2" type="ORF">RJ640_019010</name>
</gene>
<protein>
    <recommendedName>
        <fullName evidence="1">DUF7722 domain-containing protein</fullName>
    </recommendedName>
</protein>
<evidence type="ECO:0000313" key="2">
    <source>
        <dbReference type="EMBL" id="KAK2966481.1"/>
    </source>
</evidence>
<feature type="domain" description="DUF7722" evidence="1">
    <location>
        <begin position="45"/>
        <end position="90"/>
    </location>
</feature>
<dbReference type="Proteomes" id="UP001187471">
    <property type="component" value="Unassembled WGS sequence"/>
</dbReference>
<name>A0AA88U2Q3_9ASTE</name>
<dbReference type="EMBL" id="JAVXUO010003123">
    <property type="protein sequence ID" value="KAK2966481.1"/>
    <property type="molecule type" value="Genomic_DNA"/>
</dbReference>
<organism evidence="2 3">
    <name type="scientific">Escallonia rubra</name>
    <dbReference type="NCBI Taxonomy" id="112253"/>
    <lineage>
        <taxon>Eukaryota</taxon>
        <taxon>Viridiplantae</taxon>
        <taxon>Streptophyta</taxon>
        <taxon>Embryophyta</taxon>
        <taxon>Tracheophyta</taxon>
        <taxon>Spermatophyta</taxon>
        <taxon>Magnoliopsida</taxon>
        <taxon>eudicotyledons</taxon>
        <taxon>Gunneridae</taxon>
        <taxon>Pentapetalae</taxon>
        <taxon>asterids</taxon>
        <taxon>campanulids</taxon>
        <taxon>Escalloniales</taxon>
        <taxon>Escalloniaceae</taxon>
        <taxon>Escallonia</taxon>
    </lineage>
</organism>
<keyword evidence="3" id="KW-1185">Reference proteome</keyword>
<reference evidence="2" key="1">
    <citation type="submission" date="2022-12" db="EMBL/GenBank/DDBJ databases">
        <title>Draft genome assemblies for two species of Escallonia (Escalloniales).</title>
        <authorList>
            <person name="Chanderbali A."/>
            <person name="Dervinis C."/>
            <person name="Anghel I."/>
            <person name="Soltis D."/>
            <person name="Soltis P."/>
            <person name="Zapata F."/>
        </authorList>
    </citation>
    <scope>NUCLEOTIDE SEQUENCE</scope>
    <source>
        <strain evidence="2">UCBG92.1500</strain>
        <tissue evidence="2">Leaf</tissue>
    </source>
</reference>
<evidence type="ECO:0000313" key="3">
    <source>
        <dbReference type="Proteomes" id="UP001187471"/>
    </source>
</evidence>
<dbReference type="Pfam" id="PF24847">
    <property type="entry name" value="DUF7722"/>
    <property type="match status" value="1"/>
</dbReference>